<dbReference type="GO" id="GO:0005829">
    <property type="term" value="C:cytosol"/>
    <property type="evidence" value="ECO:0007669"/>
    <property type="project" value="TreeGrafter"/>
</dbReference>
<gene>
    <name evidence="2" type="ORF">B9N56_01565</name>
    <name evidence="3" type="ORF">FOC70_03695</name>
</gene>
<dbReference type="PANTHER" id="PTHR11803">
    <property type="entry name" value="2-IMINOBUTANOATE/2-IMINOPROPANOATE DEAMINASE RIDA"/>
    <property type="match status" value="1"/>
</dbReference>
<sequence>MKFLHSDKAPAAIGPYSQATSANKTIYVSGQLPIVDGELQTDIRKATKASLDNILHIIESEGGKVENIARVGVFMQDLSQFSDMNEVYAEFFGDHKPARSAVQVAALPKGAIIEIEAIAELD</sequence>
<dbReference type="Gene3D" id="3.30.1330.40">
    <property type="entry name" value="RutC-like"/>
    <property type="match status" value="1"/>
</dbReference>
<reference evidence="2" key="1">
    <citation type="journal article" date="2017" name="J. Clin. Microbiol.">
        <title>Finegoldia magna Isolated from Orthopedic Joint Implant-Associated Infections.</title>
        <authorList>
            <person name="Soderquist B."/>
            <person name="Bjorklund S."/>
            <person name="Hellmark B."/>
            <person name="Jensen A."/>
            <person name="Bruggemann H."/>
        </authorList>
    </citation>
    <scope>NUCLEOTIDE SEQUENCE</scope>
    <source>
        <strain evidence="2">08T492</strain>
    </source>
</reference>
<protein>
    <submittedName>
        <fullName evidence="2">Reactive intermediate/imine deaminase</fullName>
    </submittedName>
    <submittedName>
        <fullName evidence="3">RidA family protein</fullName>
    </submittedName>
</protein>
<dbReference type="EMBL" id="NDYI01000005">
    <property type="protein sequence ID" value="OXZ39428.1"/>
    <property type="molecule type" value="Genomic_DNA"/>
</dbReference>
<dbReference type="PROSITE" id="PS01094">
    <property type="entry name" value="UPF0076"/>
    <property type="match status" value="1"/>
</dbReference>
<name>A0A133N376_FINMA</name>
<dbReference type="CDD" id="cd00448">
    <property type="entry name" value="YjgF_YER057c_UK114_family"/>
    <property type="match status" value="1"/>
</dbReference>
<dbReference type="EMBL" id="CP054000">
    <property type="protein sequence ID" value="QKH79508.1"/>
    <property type="molecule type" value="Genomic_DNA"/>
</dbReference>
<dbReference type="FunFam" id="3.30.1330.40:FF:000001">
    <property type="entry name" value="L-PSP family endoribonuclease"/>
    <property type="match status" value="1"/>
</dbReference>
<dbReference type="InterPro" id="IPR006056">
    <property type="entry name" value="RidA"/>
</dbReference>
<dbReference type="Proteomes" id="UP000502899">
    <property type="component" value="Chromosome"/>
</dbReference>
<evidence type="ECO:0000256" key="1">
    <source>
        <dbReference type="ARBA" id="ARBA00010552"/>
    </source>
</evidence>
<dbReference type="Proteomes" id="UP000215361">
    <property type="component" value="Unassembled WGS sequence"/>
</dbReference>
<dbReference type="GO" id="GO:0019239">
    <property type="term" value="F:deaminase activity"/>
    <property type="evidence" value="ECO:0007669"/>
    <property type="project" value="TreeGrafter"/>
</dbReference>
<dbReference type="InterPro" id="IPR035959">
    <property type="entry name" value="RutC-like_sf"/>
</dbReference>
<comment type="similarity">
    <text evidence="1">Belongs to the RutC family.</text>
</comment>
<dbReference type="RefSeq" id="WP_002838830.1">
    <property type="nucleotide sequence ID" value="NZ_CABKMR010000001.1"/>
</dbReference>
<dbReference type="Pfam" id="PF01042">
    <property type="entry name" value="Ribonuc_L-PSP"/>
    <property type="match status" value="1"/>
</dbReference>
<evidence type="ECO:0000313" key="3">
    <source>
        <dbReference type="EMBL" id="QKH79508.1"/>
    </source>
</evidence>
<reference evidence="4" key="2">
    <citation type="submission" date="2017-04" db="EMBL/GenBank/DDBJ databases">
        <title>Finegoldia magna isolated from orthopedic joint implant-associated infections.</title>
        <authorList>
            <person name="Bjorklund S."/>
            <person name="Bruggemann H."/>
            <person name="Jensen A."/>
            <person name="Hellmark B."/>
            <person name="Soderquist B."/>
        </authorList>
    </citation>
    <scope>NUCLEOTIDE SEQUENCE [LARGE SCALE GENOMIC DNA]</scope>
    <source>
        <strain evidence="4">08T492</strain>
    </source>
</reference>
<dbReference type="InterPro" id="IPR019897">
    <property type="entry name" value="RidA_CS"/>
</dbReference>
<dbReference type="InterPro" id="IPR006175">
    <property type="entry name" value="YjgF/YER057c/UK114"/>
</dbReference>
<evidence type="ECO:0000313" key="2">
    <source>
        <dbReference type="EMBL" id="OXZ39428.1"/>
    </source>
</evidence>
<dbReference type="AlphaFoldDB" id="A0A133N376"/>
<dbReference type="NCBIfam" id="TIGR00004">
    <property type="entry name" value="Rid family detoxifying hydrolase"/>
    <property type="match status" value="1"/>
</dbReference>
<accession>A0A133N376</accession>
<dbReference type="PANTHER" id="PTHR11803:SF58">
    <property type="entry name" value="PROTEIN HMF1-RELATED"/>
    <property type="match status" value="1"/>
</dbReference>
<reference evidence="3 5" key="3">
    <citation type="submission" date="2020-05" db="EMBL/GenBank/DDBJ databases">
        <title>FDA dAtabase for Regulatory Grade micrObial Sequences (FDA-ARGOS): Supporting development and validation of Infectious Disease Dx tests.</title>
        <authorList>
            <person name="Pederson C."/>
            <person name="Tallon L."/>
            <person name="Sadzewicz L."/>
            <person name="Zhao X."/>
            <person name="Vavikolanu K."/>
            <person name="Mehta A."/>
            <person name="Aluvathingal J."/>
            <person name="Nadendla S."/>
            <person name="Myers T."/>
            <person name="Yan Y."/>
            <person name="Sichtig H."/>
        </authorList>
    </citation>
    <scope>NUCLEOTIDE SEQUENCE [LARGE SCALE GENOMIC DNA]</scope>
    <source>
        <strain evidence="3 5">FDAARGOS_764</strain>
    </source>
</reference>
<proteinExistence type="inferred from homology"/>
<dbReference type="OMA" id="GSYFKEP"/>
<evidence type="ECO:0000313" key="4">
    <source>
        <dbReference type="Proteomes" id="UP000215361"/>
    </source>
</evidence>
<dbReference type="SUPFAM" id="SSF55298">
    <property type="entry name" value="YjgF-like"/>
    <property type="match status" value="1"/>
</dbReference>
<organism evidence="2 4">
    <name type="scientific">Finegoldia magna</name>
    <name type="common">Peptostreptococcus magnus</name>
    <dbReference type="NCBI Taxonomy" id="1260"/>
    <lineage>
        <taxon>Bacteria</taxon>
        <taxon>Bacillati</taxon>
        <taxon>Bacillota</taxon>
        <taxon>Tissierellia</taxon>
        <taxon>Tissierellales</taxon>
        <taxon>Peptoniphilaceae</taxon>
        <taxon>Finegoldia</taxon>
    </lineage>
</organism>
<evidence type="ECO:0000313" key="5">
    <source>
        <dbReference type="Proteomes" id="UP000502899"/>
    </source>
</evidence>